<evidence type="ECO:0000256" key="1">
    <source>
        <dbReference type="ARBA" id="ARBA00001910"/>
    </source>
</evidence>
<dbReference type="GO" id="GO:0006508">
    <property type="term" value="P:proteolysis"/>
    <property type="evidence" value="ECO:0007669"/>
    <property type="project" value="UniProtKB-KW"/>
</dbReference>
<organism evidence="18 19">
    <name type="scientific">Meira miltonrushii</name>
    <dbReference type="NCBI Taxonomy" id="1280837"/>
    <lineage>
        <taxon>Eukaryota</taxon>
        <taxon>Fungi</taxon>
        <taxon>Dikarya</taxon>
        <taxon>Basidiomycota</taxon>
        <taxon>Ustilaginomycotina</taxon>
        <taxon>Exobasidiomycetes</taxon>
        <taxon>Exobasidiales</taxon>
        <taxon>Brachybasidiaceae</taxon>
        <taxon>Meira</taxon>
    </lineage>
</organism>
<sequence>MKLTVLVTLALVSLASAKDATSFILKERVPEPTEWIKRGPAPDSHVMRLNFGLKQRGIDQLETQLLDVSTPSSQNYGKYLTQAQADQFLQPAEQATSSVRRWLAEHGVEEDLAKRSPSGDWLSATLTVAKARSLLGDAQFNIYEHRSTGEQLVRTTEYSVPRDVTEHLDLVSPTTYFRQIRAHGSGAIFEPLEKDFKPVTGLQRISANQQASTNAQVAAGQPTSCNATRVTAQCLRDFYQTSDYKVQSTSNQIIGISGFLDEFANYADLQHYLVNERPEAAKANYKFDLVKLAGSNNSQADPGVEANLDVQTVAGIGFPIPSTYYSTAGSPPFKPDELTPTNTNEPYTTEFEYLIRQPDDKLPAILSTSYGDDEQTVPLSYQRRVCYEAAILGLRGTTVLFSSGDNGVGPDGKCVSNNGKNTRMFLPAFPASCPYVTTVGGTQNFAPERAVGPSFYGGGGFSNTWPQPVWQREAVDAYIASLNGEYDGLYNKKGRAYPDLSAQSLDFIISINGTFGRVSGTSASTPLTSGILALLNDKRLAEGKPKLGFLAPALYLGAGANGLNDITEGSNKGCDTDGFPAKKGWDAATGWGTPNFKKLSAVLG</sequence>
<feature type="active site" description="Charge relay system" evidence="15">
    <location>
        <position position="309"/>
    </location>
</feature>
<comment type="function">
    <text evidence="2">Secreted tripeptidyl-peptidase which degrades proteins at acidic pHs and is involved in virulence.</text>
</comment>
<dbReference type="Pfam" id="PF00082">
    <property type="entry name" value="Peptidase_S8"/>
    <property type="match status" value="1"/>
</dbReference>
<feature type="domain" description="Peptidase S53" evidence="17">
    <location>
        <begin position="229"/>
        <end position="604"/>
    </location>
</feature>
<evidence type="ECO:0000256" key="4">
    <source>
        <dbReference type="ARBA" id="ARBA00012462"/>
    </source>
</evidence>
<dbReference type="GO" id="GO:0005576">
    <property type="term" value="C:extracellular region"/>
    <property type="evidence" value="ECO:0007669"/>
    <property type="project" value="UniProtKB-SubCell"/>
</dbReference>
<dbReference type="PANTHER" id="PTHR14218">
    <property type="entry name" value="PROTEASE S8 TRIPEPTIDYL PEPTIDASE I CLN2"/>
    <property type="match status" value="1"/>
</dbReference>
<name>A0A316VBA3_9BASI</name>
<feature type="binding site" evidence="15">
    <location>
        <position position="584"/>
    </location>
    <ligand>
        <name>Ca(2+)</name>
        <dbReference type="ChEBI" id="CHEBI:29108"/>
    </ligand>
</feature>
<evidence type="ECO:0000256" key="16">
    <source>
        <dbReference type="SAM" id="SignalP"/>
    </source>
</evidence>
<evidence type="ECO:0000256" key="13">
    <source>
        <dbReference type="ARBA" id="ARBA00023145"/>
    </source>
</evidence>
<feature type="active site" description="Charge relay system" evidence="15">
    <location>
        <position position="305"/>
    </location>
</feature>
<keyword evidence="12" id="KW-0843">Virulence</keyword>
<dbReference type="CDD" id="cd11377">
    <property type="entry name" value="Pro-peptidase_S53"/>
    <property type="match status" value="1"/>
</dbReference>
<keyword evidence="6 15" id="KW-0645">Protease</keyword>
<keyword evidence="9 15" id="KW-0378">Hydrolase</keyword>
<dbReference type="RefSeq" id="XP_025353147.1">
    <property type="nucleotide sequence ID" value="XM_025502889.1"/>
</dbReference>
<dbReference type="InterPro" id="IPR023828">
    <property type="entry name" value="Peptidase_S8_Ser-AS"/>
</dbReference>
<comment type="subcellular location">
    <subcellularLocation>
        <location evidence="3">Secreted</location>
        <location evidence="3">Extracellular space</location>
    </subcellularLocation>
</comment>
<dbReference type="GO" id="GO:0046872">
    <property type="term" value="F:metal ion binding"/>
    <property type="evidence" value="ECO:0007669"/>
    <property type="project" value="UniProtKB-UniRule"/>
</dbReference>
<evidence type="ECO:0000256" key="15">
    <source>
        <dbReference type="PROSITE-ProRule" id="PRU01032"/>
    </source>
</evidence>
<evidence type="ECO:0000256" key="3">
    <source>
        <dbReference type="ARBA" id="ARBA00004239"/>
    </source>
</evidence>
<keyword evidence="13" id="KW-0865">Zymogen</keyword>
<dbReference type="InterPro" id="IPR050819">
    <property type="entry name" value="Tripeptidyl-peptidase_I"/>
</dbReference>
<keyword evidence="5" id="KW-0964">Secreted</keyword>
<feature type="binding site" evidence="15">
    <location>
        <position position="565"/>
    </location>
    <ligand>
        <name>Ca(2+)</name>
        <dbReference type="ChEBI" id="CHEBI:29108"/>
    </ligand>
</feature>
<dbReference type="PROSITE" id="PS00138">
    <property type="entry name" value="SUBTILASE_SER"/>
    <property type="match status" value="1"/>
</dbReference>
<gene>
    <name evidence="18" type="ORF">FA14DRAFT_78605</name>
</gene>
<keyword evidence="11 15" id="KW-0106">Calcium</keyword>
<feature type="signal peptide" evidence="16">
    <location>
        <begin position="1"/>
        <end position="17"/>
    </location>
</feature>
<dbReference type="GO" id="GO:0004252">
    <property type="term" value="F:serine-type endopeptidase activity"/>
    <property type="evidence" value="ECO:0007669"/>
    <property type="project" value="UniProtKB-UniRule"/>
</dbReference>
<dbReference type="EC" id="3.4.14.10" evidence="4"/>
<dbReference type="InterPro" id="IPR036852">
    <property type="entry name" value="Peptidase_S8/S53_dom_sf"/>
</dbReference>
<evidence type="ECO:0000256" key="2">
    <source>
        <dbReference type="ARBA" id="ARBA00002451"/>
    </source>
</evidence>
<evidence type="ECO:0000256" key="6">
    <source>
        <dbReference type="ARBA" id="ARBA00022670"/>
    </source>
</evidence>
<evidence type="ECO:0000256" key="7">
    <source>
        <dbReference type="ARBA" id="ARBA00022723"/>
    </source>
</evidence>
<evidence type="ECO:0000256" key="8">
    <source>
        <dbReference type="ARBA" id="ARBA00022729"/>
    </source>
</evidence>
<dbReference type="PROSITE" id="PS51695">
    <property type="entry name" value="SEDOLISIN"/>
    <property type="match status" value="1"/>
</dbReference>
<feature type="binding site" evidence="15">
    <location>
        <position position="586"/>
    </location>
    <ligand>
        <name>Ca(2+)</name>
        <dbReference type="ChEBI" id="CHEBI:29108"/>
    </ligand>
</feature>
<comment type="catalytic activity">
    <reaction evidence="1">
        <text>Release of an N-terminal tripeptide from a polypeptide.</text>
        <dbReference type="EC" id="3.4.14.10"/>
    </reaction>
</comment>
<comment type="cofactor">
    <cofactor evidence="15">
        <name>Ca(2+)</name>
        <dbReference type="ChEBI" id="CHEBI:29108"/>
    </cofactor>
    <text evidence="15">Binds 1 Ca(2+) ion per subunit.</text>
</comment>
<feature type="chain" id="PRO_5016311949" description="tripeptidyl-peptidase II" evidence="16">
    <location>
        <begin position="18"/>
        <end position="604"/>
    </location>
</feature>
<dbReference type="Gene3D" id="3.40.50.200">
    <property type="entry name" value="Peptidase S8/S53 domain"/>
    <property type="match status" value="1"/>
</dbReference>
<protein>
    <recommendedName>
        <fullName evidence="4">tripeptidyl-peptidase II</fullName>
        <ecNumber evidence="4">3.4.14.10</ecNumber>
    </recommendedName>
</protein>
<evidence type="ECO:0000313" key="19">
    <source>
        <dbReference type="Proteomes" id="UP000245771"/>
    </source>
</evidence>
<dbReference type="InterPro" id="IPR000209">
    <property type="entry name" value="Peptidase_S8/S53_dom"/>
</dbReference>
<evidence type="ECO:0000256" key="14">
    <source>
        <dbReference type="ARBA" id="ARBA00023180"/>
    </source>
</evidence>
<accession>A0A316VBA3</accession>
<evidence type="ECO:0000256" key="11">
    <source>
        <dbReference type="ARBA" id="ARBA00022837"/>
    </source>
</evidence>
<evidence type="ECO:0000259" key="17">
    <source>
        <dbReference type="PROSITE" id="PS51695"/>
    </source>
</evidence>
<dbReference type="SUPFAM" id="SSF52743">
    <property type="entry name" value="Subtilisin-like"/>
    <property type="match status" value="1"/>
</dbReference>
<evidence type="ECO:0000313" key="18">
    <source>
        <dbReference type="EMBL" id="PWN32845.1"/>
    </source>
</evidence>
<dbReference type="STRING" id="1280837.A0A316VBA3"/>
<dbReference type="OrthoDB" id="409122at2759"/>
<keyword evidence="7 15" id="KW-0479">Metal-binding</keyword>
<dbReference type="AlphaFoldDB" id="A0A316VBA3"/>
<dbReference type="FunFam" id="3.40.50.200:FF:000015">
    <property type="entry name" value="Tripeptidyl peptidase A"/>
    <property type="match status" value="1"/>
</dbReference>
<evidence type="ECO:0000256" key="5">
    <source>
        <dbReference type="ARBA" id="ARBA00022525"/>
    </source>
</evidence>
<evidence type="ECO:0000256" key="9">
    <source>
        <dbReference type="ARBA" id="ARBA00022801"/>
    </source>
</evidence>
<dbReference type="Proteomes" id="UP000245771">
    <property type="component" value="Unassembled WGS sequence"/>
</dbReference>
<dbReference type="InterPro" id="IPR015366">
    <property type="entry name" value="S53_propep"/>
</dbReference>
<dbReference type="Pfam" id="PF09286">
    <property type="entry name" value="Pro-kuma_activ"/>
    <property type="match status" value="1"/>
</dbReference>
<keyword evidence="14" id="KW-0325">Glycoprotein</keyword>
<keyword evidence="19" id="KW-1185">Reference proteome</keyword>
<evidence type="ECO:0000256" key="12">
    <source>
        <dbReference type="ARBA" id="ARBA00023026"/>
    </source>
</evidence>
<dbReference type="SMART" id="SM00944">
    <property type="entry name" value="Pro-kuma_activ"/>
    <property type="match status" value="1"/>
</dbReference>
<proteinExistence type="predicted"/>
<dbReference type="InParanoid" id="A0A316VBA3"/>
<evidence type="ECO:0000256" key="10">
    <source>
        <dbReference type="ARBA" id="ARBA00022825"/>
    </source>
</evidence>
<feature type="active site" description="Charge relay system" evidence="15">
    <location>
        <position position="522"/>
    </location>
</feature>
<keyword evidence="10 15" id="KW-0720">Serine protease</keyword>
<dbReference type="PANTHER" id="PTHR14218:SF15">
    <property type="entry name" value="TRIPEPTIDYL-PEPTIDASE 1"/>
    <property type="match status" value="1"/>
</dbReference>
<keyword evidence="8 16" id="KW-0732">Signal</keyword>
<dbReference type="EMBL" id="KZ819605">
    <property type="protein sequence ID" value="PWN32845.1"/>
    <property type="molecule type" value="Genomic_DNA"/>
</dbReference>
<dbReference type="GO" id="GO:0008240">
    <property type="term" value="F:tripeptidyl-peptidase activity"/>
    <property type="evidence" value="ECO:0007669"/>
    <property type="project" value="UniProtKB-EC"/>
</dbReference>
<feature type="binding site" evidence="15">
    <location>
        <position position="566"/>
    </location>
    <ligand>
        <name>Ca(2+)</name>
        <dbReference type="ChEBI" id="CHEBI:29108"/>
    </ligand>
</feature>
<dbReference type="InterPro" id="IPR030400">
    <property type="entry name" value="Sedolisin_dom"/>
</dbReference>
<dbReference type="SUPFAM" id="SSF54897">
    <property type="entry name" value="Protease propeptides/inhibitors"/>
    <property type="match status" value="1"/>
</dbReference>
<dbReference type="CDD" id="cd04056">
    <property type="entry name" value="Peptidases_S53"/>
    <property type="match status" value="1"/>
</dbReference>
<reference evidence="18 19" key="1">
    <citation type="journal article" date="2018" name="Mol. Biol. Evol.">
        <title>Broad Genomic Sampling Reveals a Smut Pathogenic Ancestry of the Fungal Clade Ustilaginomycotina.</title>
        <authorList>
            <person name="Kijpornyongpan T."/>
            <person name="Mondo S.J."/>
            <person name="Barry K."/>
            <person name="Sandor L."/>
            <person name="Lee J."/>
            <person name="Lipzen A."/>
            <person name="Pangilinan J."/>
            <person name="LaButti K."/>
            <person name="Hainaut M."/>
            <person name="Henrissat B."/>
            <person name="Grigoriev I.V."/>
            <person name="Spatafora J.W."/>
            <person name="Aime M.C."/>
        </authorList>
    </citation>
    <scope>NUCLEOTIDE SEQUENCE [LARGE SCALE GENOMIC DNA]</scope>
    <source>
        <strain evidence="18 19">MCA 3882</strain>
    </source>
</reference>
<dbReference type="GeneID" id="37024670"/>